<name>A0A9Q0K6M8_9MAGN</name>
<dbReference type="GO" id="GO:0005496">
    <property type="term" value="F:steroid binding"/>
    <property type="evidence" value="ECO:0007669"/>
    <property type="project" value="UniProtKB-KW"/>
</dbReference>
<evidence type="ECO:0000313" key="4">
    <source>
        <dbReference type="EMBL" id="KAJ4963543.1"/>
    </source>
</evidence>
<gene>
    <name evidence="4" type="ORF">NE237_023482</name>
</gene>
<evidence type="ECO:0000313" key="5">
    <source>
        <dbReference type="Proteomes" id="UP001141806"/>
    </source>
</evidence>
<dbReference type="PANTHER" id="PTHR10281:SF45">
    <property type="entry name" value="MEMBRANE STEROID-BINDING PROTEIN 2"/>
    <property type="match status" value="1"/>
</dbReference>
<protein>
    <submittedName>
        <fullName evidence="4">Uncharacterized protein</fullName>
    </submittedName>
</protein>
<feature type="transmembrane region" description="Helical" evidence="3">
    <location>
        <begin position="133"/>
        <end position="151"/>
    </location>
</feature>
<keyword evidence="3" id="KW-1133">Transmembrane helix</keyword>
<keyword evidence="2" id="KW-0446">Lipid-binding</keyword>
<keyword evidence="5" id="KW-1185">Reference proteome</keyword>
<dbReference type="InterPro" id="IPR050577">
    <property type="entry name" value="MAPR/NEUFC/NENF-like"/>
</dbReference>
<dbReference type="OrthoDB" id="547796at2759"/>
<organism evidence="4 5">
    <name type="scientific">Protea cynaroides</name>
    <dbReference type="NCBI Taxonomy" id="273540"/>
    <lineage>
        <taxon>Eukaryota</taxon>
        <taxon>Viridiplantae</taxon>
        <taxon>Streptophyta</taxon>
        <taxon>Embryophyta</taxon>
        <taxon>Tracheophyta</taxon>
        <taxon>Spermatophyta</taxon>
        <taxon>Magnoliopsida</taxon>
        <taxon>Proteales</taxon>
        <taxon>Proteaceae</taxon>
        <taxon>Protea</taxon>
    </lineage>
</organism>
<dbReference type="GO" id="GO:0016020">
    <property type="term" value="C:membrane"/>
    <property type="evidence" value="ECO:0007669"/>
    <property type="project" value="TreeGrafter"/>
</dbReference>
<dbReference type="EMBL" id="JAMYWD010000008">
    <property type="protein sequence ID" value="KAJ4963543.1"/>
    <property type="molecule type" value="Genomic_DNA"/>
</dbReference>
<dbReference type="Proteomes" id="UP001141806">
    <property type="component" value="Unassembled WGS sequence"/>
</dbReference>
<dbReference type="InterPro" id="IPR036400">
    <property type="entry name" value="Cyt_B5-like_heme/steroid_sf"/>
</dbReference>
<reference evidence="4" key="1">
    <citation type="journal article" date="2023" name="Plant J.">
        <title>The genome of the king protea, Protea cynaroides.</title>
        <authorList>
            <person name="Chang J."/>
            <person name="Duong T.A."/>
            <person name="Schoeman C."/>
            <person name="Ma X."/>
            <person name="Roodt D."/>
            <person name="Barker N."/>
            <person name="Li Z."/>
            <person name="Van de Peer Y."/>
            <person name="Mizrachi E."/>
        </authorList>
    </citation>
    <scope>NUCLEOTIDE SEQUENCE</scope>
    <source>
        <tissue evidence="4">Young leaves</tissue>
    </source>
</reference>
<evidence type="ECO:0000256" key="1">
    <source>
        <dbReference type="ARBA" id="ARBA00022665"/>
    </source>
</evidence>
<accession>A0A9Q0K6M8</accession>
<proteinExistence type="predicted"/>
<evidence type="ECO:0000256" key="3">
    <source>
        <dbReference type="SAM" id="Phobius"/>
    </source>
</evidence>
<keyword evidence="1" id="KW-0754">Steroid-binding</keyword>
<evidence type="ECO:0000256" key="2">
    <source>
        <dbReference type="ARBA" id="ARBA00023121"/>
    </source>
</evidence>
<dbReference type="Gene3D" id="3.10.120.10">
    <property type="entry name" value="Cytochrome b5-like heme/steroid binding domain"/>
    <property type="match status" value="2"/>
</dbReference>
<keyword evidence="3" id="KW-0472">Membrane</keyword>
<dbReference type="GO" id="GO:0005783">
    <property type="term" value="C:endoplasmic reticulum"/>
    <property type="evidence" value="ECO:0007669"/>
    <property type="project" value="TreeGrafter"/>
</dbReference>
<dbReference type="AlphaFoldDB" id="A0A9Q0K6M8"/>
<dbReference type="PANTHER" id="PTHR10281">
    <property type="entry name" value="MEMBRANE-ASSOCIATED PROGESTERONE RECEPTOR COMPONENT-RELATED"/>
    <property type="match status" value="1"/>
</dbReference>
<keyword evidence="3" id="KW-0812">Transmembrane</keyword>
<dbReference type="SUPFAM" id="SSF55856">
    <property type="entry name" value="Cytochrome b5-like heme/steroid binding domain"/>
    <property type="match status" value="1"/>
</dbReference>
<comment type="caution">
    <text evidence="4">The sequence shown here is derived from an EMBL/GenBank/DDBJ whole genome shotgun (WGS) entry which is preliminary data.</text>
</comment>
<sequence length="162" mass="18477">MEPLSPRTQLGEMTVEELKAYNGWDPEKPLLIAIEGHIYEASRALAKLSFEEEIFTSDISSLSSSKLDNLRDWENKFMNKYVKVGTIKRTEIVTDGPVASPIKNISSMVQQEEEEGFECLIGITSLESSANDFVMFLILWIFYLWLVRSNFSNPKVLAFQSK</sequence>